<feature type="region of interest" description="Disordered" evidence="1">
    <location>
        <begin position="196"/>
        <end position="353"/>
    </location>
</feature>
<protein>
    <submittedName>
        <fullName evidence="2">Uncharacterized protein</fullName>
    </submittedName>
</protein>
<dbReference type="Proteomes" id="UP000027730">
    <property type="component" value="Unassembled WGS sequence"/>
</dbReference>
<dbReference type="AlphaFoldDB" id="A0A074WIW6"/>
<accession>A0A074WIW6</accession>
<evidence type="ECO:0000313" key="2">
    <source>
        <dbReference type="EMBL" id="KEQ71549.1"/>
    </source>
</evidence>
<dbReference type="HOGENOM" id="CLU_696356_0_0_1"/>
<sequence>MRGDILSVFIEANRFPPAINGHRYSILRAESDAVADRLLIIVSKNKKDASRASHSYASSDMNRLSGNHIYELEANQISAVDQCPAQSLELPVLPRISVMSAFNPFDEQLSSPPSPVPNQLKPATEADTLPSSPLTSRPPTNYLPFIPPTAPFDPYKEKYEPHPAGPYGAKKFKNRQTLSSAPFGFERPVTPTFSDTTSSFLHFSDTNSPTSPDQAGAGAASSPSTSQISCSPPRTPLFRPFKIPRKPLPPGAKPFPPVSYTPPGSPIRHDSHRNTVNIETAVPQRPHRAPTNTARVRSPSRNQTTKRKPGLDVHKHLPPSPSPARPANTSQSQNPAPSSNSHSRRVSRPSDHGMQVLYMSSAEYIARPVTAADRVRSELRNVKERALDRIFKLRRS</sequence>
<evidence type="ECO:0000256" key="1">
    <source>
        <dbReference type="SAM" id="MobiDB-lite"/>
    </source>
</evidence>
<feature type="region of interest" description="Disordered" evidence="1">
    <location>
        <begin position="107"/>
        <end position="142"/>
    </location>
</feature>
<feature type="compositionally biased region" description="Polar residues" evidence="1">
    <location>
        <begin position="196"/>
        <end position="210"/>
    </location>
</feature>
<dbReference type="GeneID" id="25417243"/>
<feature type="compositionally biased region" description="Low complexity" evidence="1">
    <location>
        <begin position="128"/>
        <end position="140"/>
    </location>
</feature>
<name>A0A074WIW6_9PEZI</name>
<proteinExistence type="predicted"/>
<feature type="compositionally biased region" description="Pro residues" evidence="1">
    <location>
        <begin position="246"/>
        <end position="265"/>
    </location>
</feature>
<evidence type="ECO:0000313" key="3">
    <source>
        <dbReference type="Proteomes" id="UP000027730"/>
    </source>
</evidence>
<dbReference type="OrthoDB" id="3912050at2759"/>
<keyword evidence="3" id="KW-1185">Reference proteome</keyword>
<dbReference type="EMBL" id="KL584714">
    <property type="protein sequence ID" value="KEQ71549.1"/>
    <property type="molecule type" value="Genomic_DNA"/>
</dbReference>
<gene>
    <name evidence="2" type="ORF">M436DRAFT_83822</name>
</gene>
<feature type="compositionally biased region" description="Low complexity" evidence="1">
    <location>
        <begin position="330"/>
        <end position="341"/>
    </location>
</feature>
<reference evidence="2 3" key="1">
    <citation type="journal article" date="2014" name="BMC Genomics">
        <title>Genome sequencing of four Aureobasidium pullulans varieties: biotechnological potential, stress tolerance, and description of new species.</title>
        <authorList>
            <person name="Gostin Ar C."/>
            <person name="Ohm R.A."/>
            <person name="Kogej T."/>
            <person name="Sonjak S."/>
            <person name="Turk M."/>
            <person name="Zajc J."/>
            <person name="Zalar P."/>
            <person name="Grube M."/>
            <person name="Sun H."/>
            <person name="Han J."/>
            <person name="Sharma A."/>
            <person name="Chiniquy J."/>
            <person name="Ngan C.Y."/>
            <person name="Lipzen A."/>
            <person name="Barry K."/>
            <person name="Grigoriev I.V."/>
            <person name="Gunde-Cimerman N."/>
        </authorList>
    </citation>
    <scope>NUCLEOTIDE SEQUENCE [LARGE SCALE GENOMIC DNA]</scope>
    <source>
        <strain evidence="2 3">CBS 147.97</strain>
    </source>
</reference>
<feature type="compositionally biased region" description="Low complexity" evidence="1">
    <location>
        <begin position="211"/>
        <end position="232"/>
    </location>
</feature>
<feature type="compositionally biased region" description="Polar residues" evidence="1">
    <location>
        <begin position="290"/>
        <end position="303"/>
    </location>
</feature>
<dbReference type="RefSeq" id="XP_013425736.1">
    <property type="nucleotide sequence ID" value="XM_013570282.1"/>
</dbReference>
<organism evidence="2 3">
    <name type="scientific">Aureobasidium namibiae CBS 147.97</name>
    <dbReference type="NCBI Taxonomy" id="1043004"/>
    <lineage>
        <taxon>Eukaryota</taxon>
        <taxon>Fungi</taxon>
        <taxon>Dikarya</taxon>
        <taxon>Ascomycota</taxon>
        <taxon>Pezizomycotina</taxon>
        <taxon>Dothideomycetes</taxon>
        <taxon>Dothideomycetidae</taxon>
        <taxon>Dothideales</taxon>
        <taxon>Saccotheciaceae</taxon>
        <taxon>Aureobasidium</taxon>
    </lineage>
</organism>